<reference evidence="1 2" key="1">
    <citation type="submission" date="2013-10" db="EMBL/GenBank/DDBJ databases">
        <authorList>
            <consortium name="International Citrus Genome Consortium"/>
            <person name="Jenkins J."/>
            <person name="Schmutz J."/>
            <person name="Prochnik S."/>
            <person name="Rokhsar D."/>
            <person name="Gmitter F."/>
            <person name="Ollitrault P."/>
            <person name="Machado M."/>
            <person name="Talon M."/>
            <person name="Wincker P."/>
            <person name="Jaillon O."/>
            <person name="Morgante M."/>
        </authorList>
    </citation>
    <scope>NUCLEOTIDE SEQUENCE</scope>
    <source>
        <strain evidence="2">cv. Clemenules</strain>
    </source>
</reference>
<protein>
    <submittedName>
        <fullName evidence="1">Uncharacterized protein</fullName>
    </submittedName>
</protein>
<dbReference type="Proteomes" id="UP000030687">
    <property type="component" value="Unassembled WGS sequence"/>
</dbReference>
<dbReference type="KEGG" id="cic:CICLE_v10026907mg"/>
<evidence type="ECO:0000313" key="1">
    <source>
        <dbReference type="EMBL" id="ESR38581.1"/>
    </source>
</evidence>
<organism evidence="1 2">
    <name type="scientific">Citrus clementina</name>
    <name type="common">Clementine</name>
    <name type="synonym">Citrus deliciosa x Citrus sinensis</name>
    <dbReference type="NCBI Taxonomy" id="85681"/>
    <lineage>
        <taxon>Eukaryota</taxon>
        <taxon>Viridiplantae</taxon>
        <taxon>Streptophyta</taxon>
        <taxon>Embryophyta</taxon>
        <taxon>Tracheophyta</taxon>
        <taxon>Spermatophyta</taxon>
        <taxon>Magnoliopsida</taxon>
        <taxon>eudicotyledons</taxon>
        <taxon>Gunneridae</taxon>
        <taxon>Pentapetalae</taxon>
        <taxon>rosids</taxon>
        <taxon>malvids</taxon>
        <taxon>Sapindales</taxon>
        <taxon>Rutaceae</taxon>
        <taxon>Aurantioideae</taxon>
        <taxon>Citrus</taxon>
    </lineage>
</organism>
<dbReference type="AlphaFoldDB" id="V4SNA0"/>
<dbReference type="EMBL" id="KI536925">
    <property type="protein sequence ID" value="ESR38581.1"/>
    <property type="molecule type" value="Genomic_DNA"/>
</dbReference>
<dbReference type="Gramene" id="ESR38581">
    <property type="protein sequence ID" value="ESR38581"/>
    <property type="gene ID" value="CICLE_v10026907mg"/>
</dbReference>
<name>V4SNA0_CITCL</name>
<accession>V4SNA0</accession>
<gene>
    <name evidence="1" type="ORF">CICLE_v10026907mg</name>
</gene>
<proteinExistence type="predicted"/>
<sequence>MSINHQSLTVRDEHTYNKMATGSTTKFSNLNHIVHIASTRRPALHALDSWVNERTAYMDEKARTREI</sequence>
<evidence type="ECO:0000313" key="2">
    <source>
        <dbReference type="Proteomes" id="UP000030687"/>
    </source>
</evidence>
<keyword evidence="2" id="KW-1185">Reference proteome</keyword>
<dbReference type="InParanoid" id="V4SNA0"/>